<feature type="region of interest" description="Disordered" evidence="1">
    <location>
        <begin position="91"/>
        <end position="119"/>
    </location>
</feature>
<accession>A0A1R2AQA5</accession>
<protein>
    <submittedName>
        <fullName evidence="2">Uncharacterized protein</fullName>
    </submittedName>
</protein>
<evidence type="ECO:0000313" key="2">
    <source>
        <dbReference type="EMBL" id="OMJ66723.1"/>
    </source>
</evidence>
<evidence type="ECO:0000313" key="3">
    <source>
        <dbReference type="Proteomes" id="UP000187209"/>
    </source>
</evidence>
<proteinExistence type="predicted"/>
<organism evidence="2 3">
    <name type="scientific">Stentor coeruleus</name>
    <dbReference type="NCBI Taxonomy" id="5963"/>
    <lineage>
        <taxon>Eukaryota</taxon>
        <taxon>Sar</taxon>
        <taxon>Alveolata</taxon>
        <taxon>Ciliophora</taxon>
        <taxon>Postciliodesmatophora</taxon>
        <taxon>Heterotrichea</taxon>
        <taxon>Heterotrichida</taxon>
        <taxon>Stentoridae</taxon>
        <taxon>Stentor</taxon>
    </lineage>
</organism>
<reference evidence="2 3" key="1">
    <citation type="submission" date="2016-11" db="EMBL/GenBank/DDBJ databases">
        <title>The macronuclear genome of Stentor coeruleus: a giant cell with tiny introns.</title>
        <authorList>
            <person name="Slabodnick M."/>
            <person name="Ruby J.G."/>
            <person name="Reiff S.B."/>
            <person name="Swart E.C."/>
            <person name="Gosai S."/>
            <person name="Prabakaran S."/>
            <person name="Witkowska E."/>
            <person name="Larue G.E."/>
            <person name="Fisher S."/>
            <person name="Freeman R.M."/>
            <person name="Gunawardena J."/>
            <person name="Chu W."/>
            <person name="Stover N.A."/>
            <person name="Gregory B.D."/>
            <person name="Nowacki M."/>
            <person name="Derisi J."/>
            <person name="Roy S.W."/>
            <person name="Marshall W.F."/>
            <person name="Sood P."/>
        </authorList>
    </citation>
    <scope>NUCLEOTIDE SEQUENCE [LARGE SCALE GENOMIC DNA]</scope>
    <source>
        <strain evidence="2">WM001</strain>
    </source>
</reference>
<dbReference type="EMBL" id="MPUH01001649">
    <property type="protein sequence ID" value="OMJ66723.1"/>
    <property type="molecule type" value="Genomic_DNA"/>
</dbReference>
<sequence>MNEEYLKETLTKESEKSYSPVARNDISGWFDDIPTRPVLVIRTKARSICKANTVSKKKSLNTSNPIQKTKKPISLFEFFALNTHQLRYKKSTSFMKSSSRPSSSGKKTYPKTPNKTQTNTNTLLKTNKKKQAFTNIMLNKIVVLDKLCLYNRNFSPKRTKGIDRFRRSSSCLGDSNKNLGNGLAIYGSSCDIKSL</sequence>
<comment type="caution">
    <text evidence="2">The sequence shown here is derived from an EMBL/GenBank/DDBJ whole genome shotgun (WGS) entry which is preliminary data.</text>
</comment>
<gene>
    <name evidence="2" type="ORF">SteCoe_36340</name>
</gene>
<name>A0A1R2AQA5_9CILI</name>
<evidence type="ECO:0000256" key="1">
    <source>
        <dbReference type="SAM" id="MobiDB-lite"/>
    </source>
</evidence>
<dbReference type="Proteomes" id="UP000187209">
    <property type="component" value="Unassembled WGS sequence"/>
</dbReference>
<keyword evidence="3" id="KW-1185">Reference proteome</keyword>
<dbReference type="AlphaFoldDB" id="A0A1R2AQA5"/>